<protein>
    <submittedName>
        <fullName evidence="1">Uncharacterized protein</fullName>
    </submittedName>
</protein>
<name>A0AAD3XK42_NEPGR</name>
<dbReference type="Proteomes" id="UP001279734">
    <property type="component" value="Unassembled WGS sequence"/>
</dbReference>
<evidence type="ECO:0000313" key="1">
    <source>
        <dbReference type="EMBL" id="GMH07558.1"/>
    </source>
</evidence>
<sequence>MRKEATFPLPVKEHPGYVLVGLVFGPGSDTQSGWKRKLELEYKFMGPKQRQERRLRLWLMMGVNCLGVGEFCYEFYWETRKSAVSRALASVSGDDPLALARLKRPVLLLSPVSVCKARYWCNQCGTCARFHKACFFSWIWFSSQTIPNMPPKSQPPMQVFQCPVPPVHPLGQIDLPRNPPCSCATVLSGSPNNSAPLPGTNQQPWRCLSQGCWAIDCPPNFNVPSEDYLKLDGLGHLVTRNLLGAQRT</sequence>
<keyword evidence="2" id="KW-1185">Reference proteome</keyword>
<accession>A0AAD3XK42</accession>
<comment type="caution">
    <text evidence="1">The sequence shown here is derived from an EMBL/GenBank/DDBJ whole genome shotgun (WGS) entry which is preliminary data.</text>
</comment>
<proteinExistence type="predicted"/>
<dbReference type="EMBL" id="BSYO01000007">
    <property type="protein sequence ID" value="GMH07558.1"/>
    <property type="molecule type" value="Genomic_DNA"/>
</dbReference>
<evidence type="ECO:0000313" key="2">
    <source>
        <dbReference type="Proteomes" id="UP001279734"/>
    </source>
</evidence>
<reference evidence="1" key="1">
    <citation type="submission" date="2023-05" db="EMBL/GenBank/DDBJ databases">
        <title>Nepenthes gracilis genome sequencing.</title>
        <authorList>
            <person name="Fukushima K."/>
        </authorList>
    </citation>
    <scope>NUCLEOTIDE SEQUENCE</scope>
    <source>
        <strain evidence="1">SING2019-196</strain>
    </source>
</reference>
<gene>
    <name evidence="1" type="ORF">Nepgr_009398</name>
</gene>
<dbReference type="AlphaFoldDB" id="A0AAD3XK42"/>
<organism evidence="1 2">
    <name type="scientific">Nepenthes gracilis</name>
    <name type="common">Slender pitcher plant</name>
    <dbReference type="NCBI Taxonomy" id="150966"/>
    <lineage>
        <taxon>Eukaryota</taxon>
        <taxon>Viridiplantae</taxon>
        <taxon>Streptophyta</taxon>
        <taxon>Embryophyta</taxon>
        <taxon>Tracheophyta</taxon>
        <taxon>Spermatophyta</taxon>
        <taxon>Magnoliopsida</taxon>
        <taxon>eudicotyledons</taxon>
        <taxon>Gunneridae</taxon>
        <taxon>Pentapetalae</taxon>
        <taxon>Caryophyllales</taxon>
        <taxon>Nepenthaceae</taxon>
        <taxon>Nepenthes</taxon>
    </lineage>
</organism>